<dbReference type="PROSITE" id="PS50089">
    <property type="entry name" value="ZF_RING_2"/>
    <property type="match status" value="1"/>
</dbReference>
<feature type="compositionally biased region" description="Low complexity" evidence="9">
    <location>
        <begin position="192"/>
        <end position="204"/>
    </location>
</feature>
<dbReference type="Pfam" id="PF13639">
    <property type="entry name" value="zf-RING_2"/>
    <property type="match status" value="1"/>
</dbReference>
<sequence>MTSVLEPSPSFHAIDAGLSRKQSFEASALALARCQQALRAPEGKRLTTRAHTLLRSRFTTRPFWVAGRQLFQAALAEATSKADQQLLASYIAECDEFLGDAAGNSDEASGADGGRRTAQAGYLFEGQLGAAEPAGMQGPRPDLLDLLGGTLAQQLTAAVAQREAEQQQQQQQQQGAGGVGPGGPRPSEEGRQQAAQDAQQQAAQLPPDVFEAIERELDAIAVQLMEATAQEVQAARPPTSKKVVAALPKERLSEERLAELGGADLRCPICMDEFGVGDEVLALPCRHVFHPLCVAPWLSDNNTCPTCRHELPTDDWKYESRKTRAAEEEAERQGAANAVSHNEFLYI</sequence>
<name>A0A9D4YZ47_CHLVU</name>
<evidence type="ECO:0000256" key="8">
    <source>
        <dbReference type="PROSITE-ProRule" id="PRU00175"/>
    </source>
</evidence>
<dbReference type="EC" id="2.3.2.27" evidence="2"/>
<dbReference type="FunFam" id="3.30.40.10:FF:000127">
    <property type="entry name" value="E3 ubiquitin-protein ligase RNF181"/>
    <property type="match status" value="1"/>
</dbReference>
<dbReference type="SMART" id="SM00184">
    <property type="entry name" value="RING"/>
    <property type="match status" value="1"/>
</dbReference>
<dbReference type="OrthoDB" id="515079at2759"/>
<keyword evidence="5 8" id="KW-0863">Zinc-finger</keyword>
<comment type="caution">
    <text evidence="11">The sequence shown here is derived from an EMBL/GenBank/DDBJ whole genome shotgun (WGS) entry which is preliminary data.</text>
</comment>
<feature type="compositionally biased region" description="Low complexity" evidence="9">
    <location>
        <begin position="158"/>
        <end position="174"/>
    </location>
</feature>
<dbReference type="Gene3D" id="3.30.40.10">
    <property type="entry name" value="Zinc/RING finger domain, C3HC4 (zinc finger)"/>
    <property type="match status" value="1"/>
</dbReference>
<dbReference type="SUPFAM" id="SSF57850">
    <property type="entry name" value="RING/U-box"/>
    <property type="match status" value="1"/>
</dbReference>
<dbReference type="GO" id="GO:0005737">
    <property type="term" value="C:cytoplasm"/>
    <property type="evidence" value="ECO:0007669"/>
    <property type="project" value="TreeGrafter"/>
</dbReference>
<dbReference type="PANTHER" id="PTHR15710:SF243">
    <property type="entry name" value="E3 UBIQUITIN-PROTEIN LIGASE PRAJA-2 ISOFORM X1"/>
    <property type="match status" value="1"/>
</dbReference>
<keyword evidence="6" id="KW-0833">Ubl conjugation pathway</keyword>
<feature type="region of interest" description="Disordered" evidence="9">
    <location>
        <begin position="158"/>
        <end position="204"/>
    </location>
</feature>
<evidence type="ECO:0000256" key="5">
    <source>
        <dbReference type="ARBA" id="ARBA00022771"/>
    </source>
</evidence>
<dbReference type="EMBL" id="SIDB01000004">
    <property type="protein sequence ID" value="KAI3433741.1"/>
    <property type="molecule type" value="Genomic_DNA"/>
</dbReference>
<dbReference type="InterPro" id="IPR001841">
    <property type="entry name" value="Znf_RING"/>
</dbReference>
<keyword evidence="7" id="KW-0862">Zinc</keyword>
<keyword evidence="4" id="KW-0479">Metal-binding</keyword>
<dbReference type="GO" id="GO:0008270">
    <property type="term" value="F:zinc ion binding"/>
    <property type="evidence" value="ECO:0007669"/>
    <property type="project" value="UniProtKB-KW"/>
</dbReference>
<feature type="domain" description="RING-type" evidence="10">
    <location>
        <begin position="267"/>
        <end position="308"/>
    </location>
</feature>
<dbReference type="InterPro" id="IPR013083">
    <property type="entry name" value="Znf_RING/FYVE/PHD"/>
</dbReference>
<keyword evidence="3" id="KW-0808">Transferase</keyword>
<dbReference type="PANTHER" id="PTHR15710">
    <property type="entry name" value="E3 UBIQUITIN-PROTEIN LIGASE PRAJA"/>
    <property type="match status" value="1"/>
</dbReference>
<gene>
    <name evidence="11" type="ORF">D9Q98_003548</name>
</gene>
<evidence type="ECO:0000313" key="11">
    <source>
        <dbReference type="EMBL" id="KAI3433741.1"/>
    </source>
</evidence>
<evidence type="ECO:0000256" key="6">
    <source>
        <dbReference type="ARBA" id="ARBA00022786"/>
    </source>
</evidence>
<evidence type="ECO:0000256" key="3">
    <source>
        <dbReference type="ARBA" id="ARBA00022679"/>
    </source>
</evidence>
<evidence type="ECO:0000259" key="10">
    <source>
        <dbReference type="PROSITE" id="PS50089"/>
    </source>
</evidence>
<dbReference type="GO" id="GO:0061630">
    <property type="term" value="F:ubiquitin protein ligase activity"/>
    <property type="evidence" value="ECO:0007669"/>
    <property type="project" value="UniProtKB-EC"/>
</dbReference>
<comment type="catalytic activity">
    <reaction evidence="1">
        <text>S-ubiquitinyl-[E2 ubiquitin-conjugating enzyme]-L-cysteine + [acceptor protein]-L-lysine = [E2 ubiquitin-conjugating enzyme]-L-cysteine + N(6)-ubiquitinyl-[acceptor protein]-L-lysine.</text>
        <dbReference type="EC" id="2.3.2.27"/>
    </reaction>
</comment>
<evidence type="ECO:0000256" key="7">
    <source>
        <dbReference type="ARBA" id="ARBA00022833"/>
    </source>
</evidence>
<evidence type="ECO:0000256" key="9">
    <source>
        <dbReference type="SAM" id="MobiDB-lite"/>
    </source>
</evidence>
<evidence type="ECO:0000256" key="1">
    <source>
        <dbReference type="ARBA" id="ARBA00000900"/>
    </source>
</evidence>
<keyword evidence="12" id="KW-1185">Reference proteome</keyword>
<proteinExistence type="predicted"/>
<evidence type="ECO:0000256" key="4">
    <source>
        <dbReference type="ARBA" id="ARBA00022723"/>
    </source>
</evidence>
<protein>
    <recommendedName>
        <fullName evidence="2">RING-type E3 ubiquitin transferase</fullName>
        <ecNumber evidence="2">2.3.2.27</ecNumber>
    </recommendedName>
</protein>
<reference evidence="11" key="1">
    <citation type="journal article" date="2019" name="Plant J.">
        <title>Chlorella vulgaris genome assembly and annotation reveals the molecular basis for metabolic acclimation to high light conditions.</title>
        <authorList>
            <person name="Cecchin M."/>
            <person name="Marcolungo L."/>
            <person name="Rossato M."/>
            <person name="Girolomoni L."/>
            <person name="Cosentino E."/>
            <person name="Cuine S."/>
            <person name="Li-Beisson Y."/>
            <person name="Delledonne M."/>
            <person name="Ballottari M."/>
        </authorList>
    </citation>
    <scope>NUCLEOTIDE SEQUENCE</scope>
    <source>
        <strain evidence="11">211/11P</strain>
    </source>
</reference>
<reference evidence="11" key="2">
    <citation type="submission" date="2020-11" db="EMBL/GenBank/DDBJ databases">
        <authorList>
            <person name="Cecchin M."/>
            <person name="Marcolungo L."/>
            <person name="Rossato M."/>
            <person name="Girolomoni L."/>
            <person name="Cosentino E."/>
            <person name="Cuine S."/>
            <person name="Li-Beisson Y."/>
            <person name="Delledonne M."/>
            <person name="Ballottari M."/>
        </authorList>
    </citation>
    <scope>NUCLEOTIDE SEQUENCE</scope>
    <source>
        <strain evidence="11">211/11P</strain>
        <tissue evidence="11">Whole cell</tissue>
    </source>
</reference>
<evidence type="ECO:0000313" key="12">
    <source>
        <dbReference type="Proteomes" id="UP001055712"/>
    </source>
</evidence>
<dbReference type="GO" id="GO:0016567">
    <property type="term" value="P:protein ubiquitination"/>
    <property type="evidence" value="ECO:0007669"/>
    <property type="project" value="TreeGrafter"/>
</dbReference>
<dbReference type="Proteomes" id="UP001055712">
    <property type="component" value="Unassembled WGS sequence"/>
</dbReference>
<dbReference type="AlphaFoldDB" id="A0A9D4YZ47"/>
<accession>A0A9D4YZ47</accession>
<evidence type="ECO:0000256" key="2">
    <source>
        <dbReference type="ARBA" id="ARBA00012483"/>
    </source>
</evidence>
<organism evidence="11 12">
    <name type="scientific">Chlorella vulgaris</name>
    <name type="common">Green alga</name>
    <dbReference type="NCBI Taxonomy" id="3077"/>
    <lineage>
        <taxon>Eukaryota</taxon>
        <taxon>Viridiplantae</taxon>
        <taxon>Chlorophyta</taxon>
        <taxon>core chlorophytes</taxon>
        <taxon>Trebouxiophyceae</taxon>
        <taxon>Chlorellales</taxon>
        <taxon>Chlorellaceae</taxon>
        <taxon>Chlorella clade</taxon>
        <taxon>Chlorella</taxon>
    </lineage>
</organism>